<gene>
    <name evidence="1" type="ORF">D0C36_11325</name>
</gene>
<sequence>MDFVLIQSNQRSYSKEASLPYEAFALQIVQNRGLEISYPVRSGLRFCNRFRNALANALTTIVLPAFARSFFADGARK</sequence>
<reference evidence="1 2" key="1">
    <citation type="submission" date="2018-08" db="EMBL/GenBank/DDBJ databases">
        <title>Mucilaginibacter sp. MYSH2.</title>
        <authorList>
            <person name="Seo T."/>
        </authorList>
    </citation>
    <scope>NUCLEOTIDE SEQUENCE [LARGE SCALE GENOMIC DNA]</scope>
    <source>
        <strain evidence="1 2">MYSH2</strain>
    </source>
</reference>
<evidence type="ECO:0000313" key="2">
    <source>
        <dbReference type="Proteomes" id="UP000264217"/>
    </source>
</evidence>
<dbReference type="EMBL" id="QWDC01000002">
    <property type="protein sequence ID" value="RFZ92031.1"/>
    <property type="molecule type" value="Genomic_DNA"/>
</dbReference>
<comment type="caution">
    <text evidence="1">The sequence shown here is derived from an EMBL/GenBank/DDBJ whole genome shotgun (WGS) entry which is preliminary data.</text>
</comment>
<evidence type="ECO:0000313" key="1">
    <source>
        <dbReference type="EMBL" id="RFZ92031.1"/>
    </source>
</evidence>
<name>A0A372NT00_9SPHI</name>
<organism evidence="1 2">
    <name type="scientific">Mucilaginibacter conchicola</name>
    <dbReference type="NCBI Taxonomy" id="2303333"/>
    <lineage>
        <taxon>Bacteria</taxon>
        <taxon>Pseudomonadati</taxon>
        <taxon>Bacteroidota</taxon>
        <taxon>Sphingobacteriia</taxon>
        <taxon>Sphingobacteriales</taxon>
        <taxon>Sphingobacteriaceae</taxon>
        <taxon>Mucilaginibacter</taxon>
    </lineage>
</organism>
<dbReference type="Proteomes" id="UP000264217">
    <property type="component" value="Unassembled WGS sequence"/>
</dbReference>
<dbReference type="AlphaFoldDB" id="A0A372NT00"/>
<keyword evidence="2" id="KW-1185">Reference proteome</keyword>
<protein>
    <submittedName>
        <fullName evidence="1">Uncharacterized protein</fullName>
    </submittedName>
</protein>
<proteinExistence type="predicted"/>
<accession>A0A372NT00</accession>